<dbReference type="Proteomes" id="UP000030645">
    <property type="component" value="Unassembled WGS sequence"/>
</dbReference>
<proteinExistence type="predicted"/>
<gene>
    <name evidence="1" type="ORF">L484_017258</name>
</gene>
<sequence length="103" mass="11025">MGIVCWKTKGLNLGKLRPPANGVLRLCARITYGALGLKVFYSLSDLADTSFATIETGSVDKGAYWENFPTGTANYSLLKQNSKSGFCTETIIIIGGGDEPSKD</sequence>
<evidence type="ECO:0000313" key="2">
    <source>
        <dbReference type="Proteomes" id="UP000030645"/>
    </source>
</evidence>
<protein>
    <submittedName>
        <fullName evidence="1">Uncharacterized protein</fullName>
    </submittedName>
</protein>
<accession>W9RR43</accession>
<reference evidence="2" key="1">
    <citation type="submission" date="2013-01" db="EMBL/GenBank/DDBJ databases">
        <title>Draft Genome Sequence of a Mulberry Tree, Morus notabilis C.K. Schneid.</title>
        <authorList>
            <person name="He N."/>
            <person name="Zhao S."/>
        </authorList>
    </citation>
    <scope>NUCLEOTIDE SEQUENCE</scope>
</reference>
<evidence type="ECO:0000313" key="1">
    <source>
        <dbReference type="EMBL" id="EXB88505.1"/>
    </source>
</evidence>
<dbReference type="AlphaFoldDB" id="W9RR43"/>
<dbReference type="EMBL" id="KE344969">
    <property type="protein sequence ID" value="EXB88505.1"/>
    <property type="molecule type" value="Genomic_DNA"/>
</dbReference>
<name>W9RR43_9ROSA</name>
<organism evidence="1 2">
    <name type="scientific">Morus notabilis</name>
    <dbReference type="NCBI Taxonomy" id="981085"/>
    <lineage>
        <taxon>Eukaryota</taxon>
        <taxon>Viridiplantae</taxon>
        <taxon>Streptophyta</taxon>
        <taxon>Embryophyta</taxon>
        <taxon>Tracheophyta</taxon>
        <taxon>Spermatophyta</taxon>
        <taxon>Magnoliopsida</taxon>
        <taxon>eudicotyledons</taxon>
        <taxon>Gunneridae</taxon>
        <taxon>Pentapetalae</taxon>
        <taxon>rosids</taxon>
        <taxon>fabids</taxon>
        <taxon>Rosales</taxon>
        <taxon>Moraceae</taxon>
        <taxon>Moreae</taxon>
        <taxon>Morus</taxon>
    </lineage>
</organism>
<keyword evidence="2" id="KW-1185">Reference proteome</keyword>